<comment type="caution">
    <text evidence="3">The sequence shown here is derived from an EMBL/GenBank/DDBJ whole genome shotgun (WGS) entry which is preliminary data.</text>
</comment>
<dbReference type="InterPro" id="IPR050228">
    <property type="entry name" value="Carboxylesterase_BioH"/>
</dbReference>
<keyword evidence="3" id="KW-0378">Hydrolase</keyword>
<gene>
    <name evidence="3" type="ORF">F5878DRAFT_26934</name>
</gene>
<dbReference type="InterPro" id="IPR000073">
    <property type="entry name" value="AB_hydrolase_1"/>
</dbReference>
<keyword evidence="4" id="KW-1185">Reference proteome</keyword>
<protein>
    <submittedName>
        <fullName evidence="3">Alpha/Beta hydrolase protein</fullName>
    </submittedName>
</protein>
<dbReference type="Proteomes" id="UP001163846">
    <property type="component" value="Unassembled WGS sequence"/>
</dbReference>
<dbReference type="Gene3D" id="3.40.50.1820">
    <property type="entry name" value="alpha/beta hydrolase"/>
    <property type="match status" value="1"/>
</dbReference>
<organism evidence="3 4">
    <name type="scientific">Lentinula raphanica</name>
    <dbReference type="NCBI Taxonomy" id="153919"/>
    <lineage>
        <taxon>Eukaryota</taxon>
        <taxon>Fungi</taxon>
        <taxon>Dikarya</taxon>
        <taxon>Basidiomycota</taxon>
        <taxon>Agaricomycotina</taxon>
        <taxon>Agaricomycetes</taxon>
        <taxon>Agaricomycetidae</taxon>
        <taxon>Agaricales</taxon>
        <taxon>Marasmiineae</taxon>
        <taxon>Omphalotaceae</taxon>
        <taxon>Lentinula</taxon>
    </lineage>
</organism>
<dbReference type="PANTHER" id="PTHR43194">
    <property type="entry name" value="HYDROLASE ALPHA/BETA FOLD FAMILY"/>
    <property type="match status" value="1"/>
</dbReference>
<dbReference type="PANTHER" id="PTHR43194:SF4">
    <property type="entry name" value="AB HYDROLASE-1 DOMAIN-CONTAINING PROTEIN"/>
    <property type="match status" value="1"/>
</dbReference>
<evidence type="ECO:0000313" key="4">
    <source>
        <dbReference type="Proteomes" id="UP001163846"/>
    </source>
</evidence>
<dbReference type="Pfam" id="PF12697">
    <property type="entry name" value="Abhydrolase_6"/>
    <property type="match status" value="1"/>
</dbReference>
<feature type="region of interest" description="Disordered" evidence="1">
    <location>
        <begin position="241"/>
        <end position="260"/>
    </location>
</feature>
<dbReference type="CDD" id="cd12809">
    <property type="entry name" value="Esterase_713_like-2"/>
    <property type="match status" value="1"/>
</dbReference>
<dbReference type="InterPro" id="IPR029058">
    <property type="entry name" value="AB_hydrolase_fold"/>
</dbReference>
<reference evidence="3" key="1">
    <citation type="submission" date="2022-08" db="EMBL/GenBank/DDBJ databases">
        <authorList>
            <consortium name="DOE Joint Genome Institute"/>
            <person name="Min B."/>
            <person name="Riley R."/>
            <person name="Sierra-Patev S."/>
            <person name="Naranjo-Ortiz M."/>
            <person name="Looney B."/>
            <person name="Konkel Z."/>
            <person name="Slot J.C."/>
            <person name="Sakamoto Y."/>
            <person name="Steenwyk J.L."/>
            <person name="Rokas A."/>
            <person name="Carro J."/>
            <person name="Camarero S."/>
            <person name="Ferreira P."/>
            <person name="Molpeceres G."/>
            <person name="Ruiz-Duenas F.J."/>
            <person name="Serrano A."/>
            <person name="Henrissat B."/>
            <person name="Drula E."/>
            <person name="Hughes K.W."/>
            <person name="Mata J.L."/>
            <person name="Ishikawa N.K."/>
            <person name="Vargas-Isla R."/>
            <person name="Ushijima S."/>
            <person name="Smith C.A."/>
            <person name="Ahrendt S."/>
            <person name="Andreopoulos W."/>
            <person name="He G."/>
            <person name="Labutti K."/>
            <person name="Lipzen A."/>
            <person name="Ng V."/>
            <person name="Sandor L."/>
            <person name="Barry K."/>
            <person name="Martinez A.T."/>
            <person name="Xiao Y."/>
            <person name="Gibbons J.G."/>
            <person name="Terashima K."/>
            <person name="Hibbett D.S."/>
            <person name="Grigoriev I.V."/>
        </authorList>
    </citation>
    <scope>NUCLEOTIDE SEQUENCE</scope>
    <source>
        <strain evidence="3">TFB9207</strain>
    </source>
</reference>
<dbReference type="EMBL" id="MU806047">
    <property type="protein sequence ID" value="KAJ3841235.1"/>
    <property type="molecule type" value="Genomic_DNA"/>
</dbReference>
<evidence type="ECO:0000313" key="3">
    <source>
        <dbReference type="EMBL" id="KAJ3841235.1"/>
    </source>
</evidence>
<name>A0AA38PE32_9AGAR</name>
<dbReference type="GO" id="GO:0016787">
    <property type="term" value="F:hydrolase activity"/>
    <property type="evidence" value="ECO:0007669"/>
    <property type="project" value="UniProtKB-KW"/>
</dbReference>
<dbReference type="SUPFAM" id="SSF53474">
    <property type="entry name" value="alpha/beta-Hydrolases"/>
    <property type="match status" value="1"/>
</dbReference>
<evidence type="ECO:0000256" key="1">
    <source>
        <dbReference type="SAM" id="MobiDB-lite"/>
    </source>
</evidence>
<proteinExistence type="predicted"/>
<feature type="domain" description="AB hydrolase-1" evidence="2">
    <location>
        <begin position="58"/>
        <end position="364"/>
    </location>
</feature>
<accession>A0AA38PE32</accession>
<dbReference type="AlphaFoldDB" id="A0AA38PE32"/>
<sequence length="381" mass="42372">MQSTTSSSFQRPQQHGSLHYRKYFYVGQTYSTTSPSIAHGQIYVEHLIPACVTQKYPLVMIPGYGMTGVHWLTSSNSVSLGWADWFLTKGFEVYITDEPSRGRSPHQKSIDGPLHTRAVDTITMQQRFTSPAQYNLWPSAKLHTQWPGSGAAGDEFFDQFYSSMMPSLSNPVELSEKTRDAGVKLLDIIGRPVILIAHSQGTQFGWLLADARPLLVRAIVNLDPGGPPFFESAIFSSSGNKASSSSTVTSEGQPQKFTPARPYGLTEIPITYSPPISSPSELTQQVIDDSSPYFIHVQEVDPAHKMVNLENIPELVVTAEASYHSMYDHCTVEYLRRAGVPVEHVKLEEVGLRGNGHMMFIEKNALEIVEKVVGPWIERLK</sequence>
<evidence type="ECO:0000259" key="2">
    <source>
        <dbReference type="Pfam" id="PF12697"/>
    </source>
</evidence>
<feature type="compositionally biased region" description="Low complexity" evidence="1">
    <location>
        <begin position="241"/>
        <end position="250"/>
    </location>
</feature>